<evidence type="ECO:0000256" key="13">
    <source>
        <dbReference type="PROSITE-ProRule" id="PRU10100"/>
    </source>
</evidence>
<dbReference type="Gene3D" id="3.40.718.10">
    <property type="entry name" value="Isopropylmalate Dehydrogenase"/>
    <property type="match status" value="1"/>
</dbReference>
<dbReference type="Gene3D" id="3.40.50.40">
    <property type="match status" value="1"/>
</dbReference>
<comment type="catalytic activity">
    <reaction evidence="11">
        <text>L-asparagine + H2O = L-aspartate + NH4(+)</text>
        <dbReference type="Rhea" id="RHEA:21016"/>
        <dbReference type="ChEBI" id="CHEBI:15377"/>
        <dbReference type="ChEBI" id="CHEBI:28938"/>
        <dbReference type="ChEBI" id="CHEBI:29991"/>
        <dbReference type="ChEBI" id="CHEBI:58048"/>
        <dbReference type="EC" id="3.5.1.1"/>
    </reaction>
</comment>
<dbReference type="GO" id="GO:0006530">
    <property type="term" value="P:L-asparagine catabolic process"/>
    <property type="evidence" value="ECO:0007669"/>
    <property type="project" value="UniProtKB-ARBA"/>
</dbReference>
<evidence type="ECO:0000256" key="10">
    <source>
        <dbReference type="ARBA" id="ARBA00023211"/>
    </source>
</evidence>
<proteinExistence type="inferred from homology"/>
<dbReference type="SUPFAM" id="SSF53659">
    <property type="entry name" value="Isocitrate/Isopropylmalate dehydrogenase-like"/>
    <property type="match status" value="1"/>
</dbReference>
<dbReference type="SMART" id="SM00870">
    <property type="entry name" value="Asparaginase"/>
    <property type="match status" value="1"/>
</dbReference>
<name>A0A3D8SZD1_9HELO</name>
<sequence length="486" mass="53243">MSSTSSPSRYYKIATIPGDGIGIELTQITLQVLKKCSRSHLPLGTDLADSQEHESVRERPPDPHPARNRSPLRNCQSRDLDWVIIRENSEGKYAGQGGITHAAPYSIATEVAVFTYPGIERVMRFAFETARSRPKKHLTLVTKSNAQRYGMVLWDLVFYDVAKEYPKADILMRAIENMTAAGIRTRTWVESATWTISIQSLIDAVPTITQITIVKGEQVANFRSTEVTSPILFDLCRRARTANESDDCAGVVITHGTDTLEETAFFLSLTVPWKKPIVFVGAMRPATAISADGPINLLQAVTLAASPTAMGRGPLVVLNDRISSGFYITKSSANALDTFKAPEQGHLGYFDNSQPKFFYSPASPIGLHYFDIKDMIDLSQVDIVYGYQGLNPHIITEYVRAGAKGLILATMGNGGWTIAGMEVVRQVIQEGVVVVHSHRSQDGAVSSSVDISISSGLLSPQKSRIMLQLALSSGYTLDQTKAIFEI</sequence>
<dbReference type="GO" id="GO:0046872">
    <property type="term" value="F:metal ion binding"/>
    <property type="evidence" value="ECO:0007669"/>
    <property type="project" value="UniProtKB-KW"/>
</dbReference>
<dbReference type="InterPro" id="IPR027475">
    <property type="entry name" value="Asparaginase/glutaminase_AS2"/>
</dbReference>
<accession>A0A3D8SZD1</accession>
<keyword evidence="10" id="KW-0464">Manganese</keyword>
<dbReference type="InterPro" id="IPR024084">
    <property type="entry name" value="IsoPropMal-DH-like_dom"/>
</dbReference>
<dbReference type="InterPro" id="IPR036152">
    <property type="entry name" value="Asp/glu_Ase-like_sf"/>
</dbReference>
<organism evidence="17 18">
    <name type="scientific">Coleophoma crateriformis</name>
    <dbReference type="NCBI Taxonomy" id="565419"/>
    <lineage>
        <taxon>Eukaryota</taxon>
        <taxon>Fungi</taxon>
        <taxon>Dikarya</taxon>
        <taxon>Ascomycota</taxon>
        <taxon>Pezizomycotina</taxon>
        <taxon>Leotiomycetes</taxon>
        <taxon>Helotiales</taxon>
        <taxon>Dermateaceae</taxon>
        <taxon>Coleophoma</taxon>
    </lineage>
</organism>
<dbReference type="GO" id="GO:0016491">
    <property type="term" value="F:oxidoreductase activity"/>
    <property type="evidence" value="ECO:0007669"/>
    <property type="project" value="UniProtKB-KW"/>
</dbReference>
<keyword evidence="18" id="KW-1185">Reference proteome</keyword>
<dbReference type="AlphaFoldDB" id="A0A3D8SZD1"/>
<dbReference type="InterPro" id="IPR006034">
    <property type="entry name" value="Asparaginase/glutaminase-like"/>
</dbReference>
<dbReference type="Gene3D" id="3.40.50.1170">
    <property type="entry name" value="L-asparaginase, N-terminal domain"/>
    <property type="match status" value="1"/>
</dbReference>
<evidence type="ECO:0000256" key="14">
    <source>
        <dbReference type="RuleBase" id="RU004456"/>
    </source>
</evidence>
<comment type="cofactor">
    <cofactor evidence="1">
        <name>Mn(2+)</name>
        <dbReference type="ChEBI" id="CHEBI:29035"/>
    </cofactor>
</comment>
<keyword evidence="7" id="KW-0378">Hydrolase</keyword>
<evidence type="ECO:0000259" key="16">
    <source>
        <dbReference type="SMART" id="SM01329"/>
    </source>
</evidence>
<reference evidence="17 18" key="1">
    <citation type="journal article" date="2018" name="IMA Fungus">
        <title>IMA Genome-F 9: Draft genome sequence of Annulohypoxylon stygium, Aspergillus mulundensis, Berkeleyomyces basicola (syn. Thielaviopsis basicola), Ceratocystis smalleyi, two Cercospora beticola strains, Coleophoma cylindrospora, Fusarium fracticaudum, Phialophora cf. hyalina, and Morchella septimelata.</title>
        <authorList>
            <person name="Wingfield B.D."/>
            <person name="Bills G.F."/>
            <person name="Dong Y."/>
            <person name="Huang W."/>
            <person name="Nel W.J."/>
            <person name="Swalarsk-Parry B.S."/>
            <person name="Vaghefi N."/>
            <person name="Wilken P.M."/>
            <person name="An Z."/>
            <person name="de Beer Z.W."/>
            <person name="De Vos L."/>
            <person name="Chen L."/>
            <person name="Duong T.A."/>
            <person name="Gao Y."/>
            <person name="Hammerbacher A."/>
            <person name="Kikkert J.R."/>
            <person name="Li Y."/>
            <person name="Li H."/>
            <person name="Li K."/>
            <person name="Li Q."/>
            <person name="Liu X."/>
            <person name="Ma X."/>
            <person name="Naidoo K."/>
            <person name="Pethybridge S.J."/>
            <person name="Sun J."/>
            <person name="Steenkamp E.T."/>
            <person name="van der Nest M.A."/>
            <person name="van Wyk S."/>
            <person name="Wingfield M.J."/>
            <person name="Xiong C."/>
            <person name="Yue Q."/>
            <person name="Zhang X."/>
        </authorList>
    </citation>
    <scope>NUCLEOTIDE SEQUENCE [LARGE SCALE GENOMIC DNA]</scope>
    <source>
        <strain evidence="17 18">BP5796</strain>
    </source>
</reference>
<dbReference type="PRINTS" id="PR00139">
    <property type="entry name" value="ASNGLNASE"/>
</dbReference>
<dbReference type="Pfam" id="PF00710">
    <property type="entry name" value="Asparaginase"/>
    <property type="match status" value="1"/>
</dbReference>
<dbReference type="PIRSF" id="PIRSF500176">
    <property type="entry name" value="L_ASNase"/>
    <property type="match status" value="1"/>
</dbReference>
<dbReference type="Pfam" id="PF00180">
    <property type="entry name" value="Iso_dh"/>
    <property type="match status" value="1"/>
</dbReference>
<dbReference type="PANTHER" id="PTHR43275:SF1">
    <property type="entry name" value="D-MALATE DEHYDROGENASE [DECARBOXYLATING]"/>
    <property type="match status" value="1"/>
</dbReference>
<dbReference type="CDD" id="cd08964">
    <property type="entry name" value="L-asparaginase_II"/>
    <property type="match status" value="1"/>
</dbReference>
<dbReference type="FunFam" id="3.40.50.1170:FF:000001">
    <property type="entry name" value="L-asparaginase 2"/>
    <property type="match status" value="1"/>
</dbReference>
<dbReference type="InterPro" id="IPR050501">
    <property type="entry name" value="ICDH/IPMDH"/>
</dbReference>
<feature type="binding site" evidence="12">
    <location>
        <position position="224"/>
    </location>
    <ligand>
        <name>substrate</name>
    </ligand>
</feature>
<evidence type="ECO:0000256" key="5">
    <source>
        <dbReference type="ARBA" id="ARBA00012920"/>
    </source>
</evidence>
<dbReference type="EC" id="3.5.1.1" evidence="5"/>
<keyword evidence="6" id="KW-0479">Metal-binding</keyword>
<evidence type="ECO:0000256" key="6">
    <source>
        <dbReference type="ARBA" id="ARBA00022723"/>
    </source>
</evidence>
<comment type="similarity">
    <text evidence="4 14">Belongs to the asparaginase 1 family.</text>
</comment>
<dbReference type="OrthoDB" id="10261637at2759"/>
<evidence type="ECO:0000256" key="1">
    <source>
        <dbReference type="ARBA" id="ARBA00001936"/>
    </source>
</evidence>
<dbReference type="GO" id="GO:0004067">
    <property type="term" value="F:asparaginase activity"/>
    <property type="evidence" value="ECO:0007669"/>
    <property type="project" value="UniProtKB-UniRule"/>
</dbReference>
<evidence type="ECO:0000256" key="12">
    <source>
        <dbReference type="PIRSR" id="PIRSR001220-2"/>
    </source>
</evidence>
<feature type="domain" description="Isopropylmalate dehydrogenase-like" evidence="16">
    <location>
        <begin position="12"/>
        <end position="267"/>
    </location>
</feature>
<evidence type="ECO:0000256" key="11">
    <source>
        <dbReference type="ARBA" id="ARBA00049366"/>
    </source>
</evidence>
<dbReference type="PANTHER" id="PTHR43275">
    <property type="entry name" value="D-MALATE DEHYDROGENASE [DECARBOXYLATING]"/>
    <property type="match status" value="1"/>
</dbReference>
<evidence type="ECO:0000256" key="15">
    <source>
        <dbReference type="SAM" id="MobiDB-lite"/>
    </source>
</evidence>
<dbReference type="InterPro" id="IPR027474">
    <property type="entry name" value="L-asparaginase_N"/>
</dbReference>
<dbReference type="InterPro" id="IPR004550">
    <property type="entry name" value="AsnASE_II"/>
</dbReference>
<dbReference type="EMBL" id="PDLN01000003">
    <property type="protein sequence ID" value="RDW91672.1"/>
    <property type="molecule type" value="Genomic_DNA"/>
</dbReference>
<dbReference type="Pfam" id="PF17763">
    <property type="entry name" value="Asparaginase_C"/>
    <property type="match status" value="1"/>
</dbReference>
<feature type="active site" evidence="13">
    <location>
        <position position="257"/>
    </location>
</feature>
<evidence type="ECO:0000256" key="8">
    <source>
        <dbReference type="ARBA" id="ARBA00023002"/>
    </source>
</evidence>
<dbReference type="SMART" id="SM01329">
    <property type="entry name" value="Iso_dh"/>
    <property type="match status" value="1"/>
</dbReference>
<evidence type="ECO:0000256" key="2">
    <source>
        <dbReference type="ARBA" id="ARBA00001946"/>
    </source>
</evidence>
<comment type="cofactor">
    <cofactor evidence="2">
        <name>Mg(2+)</name>
        <dbReference type="ChEBI" id="CHEBI:18420"/>
    </cofactor>
</comment>
<feature type="binding site" evidence="12">
    <location>
        <begin position="257"/>
        <end position="258"/>
    </location>
    <ligand>
        <name>substrate</name>
    </ligand>
</feature>
<comment type="similarity">
    <text evidence="3">Belongs to the isocitrate and isopropylmalate dehydrogenases family.</text>
</comment>
<dbReference type="NCBIfam" id="TIGR00520">
    <property type="entry name" value="asnASE_II"/>
    <property type="match status" value="1"/>
</dbReference>
<dbReference type="InterPro" id="IPR037152">
    <property type="entry name" value="L-asparaginase_N_sf"/>
</dbReference>
<dbReference type="InterPro" id="IPR027473">
    <property type="entry name" value="L-asparaginase_C"/>
</dbReference>
<feature type="compositionally biased region" description="Basic and acidic residues" evidence="15">
    <location>
        <begin position="50"/>
        <end position="65"/>
    </location>
</feature>
<evidence type="ECO:0000313" key="18">
    <source>
        <dbReference type="Proteomes" id="UP000256328"/>
    </source>
</evidence>
<keyword evidence="9" id="KW-0520">NAD</keyword>
<comment type="caution">
    <text evidence="17">The sequence shown here is derived from an EMBL/GenBank/DDBJ whole genome shotgun (WGS) entry which is preliminary data.</text>
</comment>
<evidence type="ECO:0000313" key="17">
    <source>
        <dbReference type="EMBL" id="RDW91672.1"/>
    </source>
</evidence>
<dbReference type="PIRSF" id="PIRSF001220">
    <property type="entry name" value="L-ASNase_gatD"/>
    <property type="match status" value="1"/>
</dbReference>
<feature type="region of interest" description="Disordered" evidence="15">
    <location>
        <begin position="44"/>
        <end position="72"/>
    </location>
</feature>
<gene>
    <name evidence="17" type="ORF">BP5796_02837</name>
</gene>
<keyword evidence="8" id="KW-0560">Oxidoreductase</keyword>
<evidence type="ECO:0000256" key="3">
    <source>
        <dbReference type="ARBA" id="ARBA00007769"/>
    </source>
</evidence>
<evidence type="ECO:0000256" key="4">
    <source>
        <dbReference type="ARBA" id="ARBA00010518"/>
    </source>
</evidence>
<evidence type="ECO:0000256" key="7">
    <source>
        <dbReference type="ARBA" id="ARBA00022801"/>
    </source>
</evidence>
<dbReference type="PROSITE" id="PS51732">
    <property type="entry name" value="ASN_GLN_ASE_3"/>
    <property type="match status" value="1"/>
</dbReference>
<evidence type="ECO:0000256" key="9">
    <source>
        <dbReference type="ARBA" id="ARBA00023027"/>
    </source>
</evidence>
<dbReference type="SUPFAM" id="SSF53774">
    <property type="entry name" value="Glutaminase/Asparaginase"/>
    <property type="match status" value="1"/>
</dbReference>
<dbReference type="Proteomes" id="UP000256328">
    <property type="component" value="Unassembled WGS sequence"/>
</dbReference>
<protein>
    <recommendedName>
        <fullName evidence="5">asparaginase</fullName>
        <ecNumber evidence="5">3.5.1.1</ecNumber>
    </recommendedName>
</protein>
<dbReference type="InterPro" id="IPR040919">
    <property type="entry name" value="Asparaginase_C"/>
</dbReference>
<dbReference type="PROSITE" id="PS00917">
    <property type="entry name" value="ASN_GLN_ASE_2"/>
    <property type="match status" value="1"/>
</dbReference>